<dbReference type="AlphaFoldDB" id="A0A0F9VDQ9"/>
<reference evidence="1" key="1">
    <citation type="journal article" date="2015" name="Nature">
        <title>Complex archaea that bridge the gap between prokaryotes and eukaryotes.</title>
        <authorList>
            <person name="Spang A."/>
            <person name="Saw J.H."/>
            <person name="Jorgensen S.L."/>
            <person name="Zaremba-Niedzwiedzka K."/>
            <person name="Martijn J."/>
            <person name="Lind A.E."/>
            <person name="van Eijk R."/>
            <person name="Schleper C."/>
            <person name="Guy L."/>
            <person name="Ettema T.J."/>
        </authorList>
    </citation>
    <scope>NUCLEOTIDE SEQUENCE</scope>
</reference>
<evidence type="ECO:0000313" key="1">
    <source>
        <dbReference type="EMBL" id="KKN71716.1"/>
    </source>
</evidence>
<comment type="caution">
    <text evidence="1">The sequence shown here is derived from an EMBL/GenBank/DDBJ whole genome shotgun (WGS) entry which is preliminary data.</text>
</comment>
<dbReference type="EMBL" id="LAZR01000377">
    <property type="protein sequence ID" value="KKN71716.1"/>
    <property type="molecule type" value="Genomic_DNA"/>
</dbReference>
<protein>
    <recommendedName>
        <fullName evidence="2">Bacteriophage T4 Gp32 single-stranded DNA-binding domain-containing protein</fullName>
    </recommendedName>
</protein>
<accession>A0A0F9VDQ9</accession>
<organism evidence="1">
    <name type="scientific">marine sediment metagenome</name>
    <dbReference type="NCBI Taxonomy" id="412755"/>
    <lineage>
        <taxon>unclassified sequences</taxon>
        <taxon>metagenomes</taxon>
        <taxon>ecological metagenomes</taxon>
    </lineage>
</organism>
<name>A0A0F9VDQ9_9ZZZZ</name>
<gene>
    <name evidence="1" type="ORF">LCGC14_0417820</name>
</gene>
<sequence>MGAYSKEQQEEKPVSTGNYLNKFEEGDNKIRIIKKPITGYEYWREIDGERKPVRLKALPKEMPEEALPAKYGDKIKYFEAFEVWNYAAEKIQIMQLTQVTIYDGLMNYDMNDDWGDLRHYDVTIKKTKEGDRTSYDVMASPPTELSEEIANASAEIDIDLEDLFDGKDPFKKD</sequence>
<evidence type="ECO:0008006" key="2">
    <source>
        <dbReference type="Google" id="ProtNLM"/>
    </source>
</evidence>
<proteinExistence type="predicted"/>